<accession>A0A1B1DWR3</accession>
<organism evidence="1 2">
    <name type="scientific">Plasmodium coatneyi</name>
    <dbReference type="NCBI Taxonomy" id="208452"/>
    <lineage>
        <taxon>Eukaryota</taxon>
        <taxon>Sar</taxon>
        <taxon>Alveolata</taxon>
        <taxon>Apicomplexa</taxon>
        <taxon>Aconoidasida</taxon>
        <taxon>Haemosporida</taxon>
        <taxon>Plasmodiidae</taxon>
        <taxon>Plasmodium</taxon>
    </lineage>
</organism>
<dbReference type="Proteomes" id="UP000092716">
    <property type="component" value="Chromosome 6"/>
</dbReference>
<dbReference type="PANTHER" id="PTHR48209">
    <property type="entry name" value="AGL056WP"/>
    <property type="match status" value="1"/>
</dbReference>
<sequence>MMIRSAKPTAPLFLSTVRRHFANWKIEHTVPLYERKSRAKLKREKQLKKAKVQILHLGRSARLGGSSTARVGSISYADHVELPHEAIQREDTHVEDLPELKLDQLSASSLTFTYAKRLFFMIRRKGNEALLKNVNNAHLVHVCVFMVKKNLRCRPVEEEFLRRVGQEIDVSIGEEVDDPMRDAVVATGEASSGAAASPPGDPLLREDNLYHVLEFIHHIGLNNLAPRQRGYHSWGFTKLKRIYNELLIHITNKVILSKQHVMDVLSLNDKYLHFDECLFDYIDGTIGSTFDTYDEHEVAYLCRHLNKILFFFSLQKHGIKCDLNVHRLVKRYVCKSLVFSPELGQHGGVVSPNAGDTILRCLDSSPPLHLHAFTERIRKSSLVKTLNRELSKRAHEYKYYNLVELLEFYTLFEIKKKEMVKRLINEVDKYINIMKYAYHAKALILFSLNRKHLDEENEKSIRRLIRRTSQMLHFYWPVEFILETIIACCSFLDRGNKTTRNLFLYLKGNVKKCIHPVLLVNLLKSLASTQIREWTVCNQIMSYVKEKRDFIDDVYVVQILKYLSVLNYPNDELFVSLLTADGVLSRFSRLPSESLVSLLHVVSHYRGVHPSGGEKDFRVGNILVCSSASVFFSEYVMFLLLRGGRKQGINNNVLGEVNKNGSTSLPESASPDADAFIQLLNALTNLKVTNPDMLHYAVSYLQGGLSRMGETHVVTLFQFFSEHLINCPSVGESLTRQTYAYLHQVARNTIRELPEEYLIHCAFSVLAFYFVDIILNNSRKNVDLLEKLMTIFGHKIRAGLNILTEENEEKKASYELLHVISAVLKRIYEKMERRLPDELFNLCTHVQKHLTAMGGHTFRGGNQKMPTGEYFIFFFSDLFKSKKIPHFVNYISYPYRIDIVIPGRGGIDALGEESRKRALFLIDSFDQMYLKNVPVGSFFDEVERAQGGGQRDDPTSEYRTAKTVYQNEDVRTCLKPYEAIREWFLNSHNYAVSYVSVADWKSKYM</sequence>
<gene>
    <name evidence="1" type="ORF">PCOAH_00014530</name>
</gene>
<dbReference type="PANTHER" id="PTHR48209:SF3">
    <property type="entry name" value="SYNDECAN_NEUREXIN DOMAIN-CONTAINING PROTEIN"/>
    <property type="match status" value="1"/>
</dbReference>
<dbReference type="GeneID" id="30908179"/>
<name>A0A1B1DWR3_9APIC</name>
<dbReference type="EMBL" id="CP016244">
    <property type="protein sequence ID" value="ANQ07190.1"/>
    <property type="molecule type" value="Genomic_DNA"/>
</dbReference>
<evidence type="ECO:0000313" key="2">
    <source>
        <dbReference type="Proteomes" id="UP000092716"/>
    </source>
</evidence>
<keyword evidence="2" id="KW-1185">Reference proteome</keyword>
<reference evidence="2" key="1">
    <citation type="submission" date="2016-06" db="EMBL/GenBank/DDBJ databases">
        <title>First high quality genome sequence of Plasmodium coatneyi using continuous long reads from single molecule, real-time sequencing.</title>
        <authorList>
            <person name="Chien J.-T."/>
            <person name="Pakala S.B."/>
            <person name="Geraldo J.A."/>
            <person name="Lapp S.A."/>
            <person name="Barnwell J.W."/>
            <person name="Kissinger J.C."/>
            <person name="Galinski M.R."/>
            <person name="Humphrey J.C."/>
        </authorList>
    </citation>
    <scope>NUCLEOTIDE SEQUENCE [LARGE SCALE GENOMIC DNA]</scope>
    <source>
        <strain evidence="2">Hackeri</strain>
    </source>
</reference>
<protein>
    <submittedName>
        <fullName evidence="1">Uncharacterized protein</fullName>
    </submittedName>
</protein>
<proteinExistence type="predicted"/>
<dbReference type="AlphaFoldDB" id="A0A1B1DWR3"/>
<dbReference type="VEuPathDB" id="PlasmoDB:PCOAH_00014530"/>
<dbReference type="KEGG" id="pcot:PCOAH_00014530"/>
<evidence type="ECO:0000313" key="1">
    <source>
        <dbReference type="EMBL" id="ANQ07190.1"/>
    </source>
</evidence>
<dbReference type="RefSeq" id="XP_019913885.1">
    <property type="nucleotide sequence ID" value="XM_020058262.1"/>
</dbReference>
<dbReference type="OrthoDB" id="366026at2759"/>